<dbReference type="GeneID" id="127565028"/>
<dbReference type="AlphaFoldDB" id="A0A9C6W7F8"/>
<keyword evidence="1" id="KW-0547">Nucleotide-binding</keyword>
<dbReference type="Gene3D" id="3.90.650.10">
    <property type="entry name" value="PurM-like C-terminal domain"/>
    <property type="match status" value="1"/>
</dbReference>
<dbReference type="SUPFAM" id="SSF56042">
    <property type="entry name" value="PurM C-terminal domain-like"/>
    <property type="match status" value="1"/>
</dbReference>
<dbReference type="Proteomes" id="UP000515160">
    <property type="component" value="Chromosome 2L"/>
</dbReference>
<dbReference type="InterPro" id="IPR010918">
    <property type="entry name" value="PurM-like_C_dom"/>
</dbReference>
<reference evidence="5" key="1">
    <citation type="submission" date="2025-08" db="UniProtKB">
        <authorList>
            <consortium name="RefSeq"/>
        </authorList>
    </citation>
    <scope>IDENTIFICATION</scope>
    <source>
        <strain evidence="5">15112-1751.03</strain>
        <tissue evidence="5">Whole Adult</tissue>
    </source>
</reference>
<dbReference type="GO" id="GO:0005737">
    <property type="term" value="C:cytoplasm"/>
    <property type="evidence" value="ECO:0007669"/>
    <property type="project" value="TreeGrafter"/>
</dbReference>
<dbReference type="CTD" id="34397"/>
<dbReference type="GO" id="GO:0005524">
    <property type="term" value="F:ATP binding"/>
    <property type="evidence" value="ECO:0007669"/>
    <property type="project" value="UniProtKB-KW"/>
</dbReference>
<dbReference type="OrthoDB" id="409395at2759"/>
<evidence type="ECO:0000259" key="3">
    <source>
        <dbReference type="Pfam" id="PF02769"/>
    </source>
</evidence>
<gene>
    <name evidence="5" type="primary">LOC127565028</name>
</gene>
<evidence type="ECO:0000256" key="2">
    <source>
        <dbReference type="ARBA" id="ARBA00022840"/>
    </source>
</evidence>
<name>A0A9C6W7F8_DROAB</name>
<dbReference type="Pfam" id="PF02769">
    <property type="entry name" value="AIRS_C"/>
    <property type="match status" value="1"/>
</dbReference>
<dbReference type="InterPro" id="IPR004536">
    <property type="entry name" value="SPS/SelD"/>
</dbReference>
<sequence length="134" mass="14534">MVRVLTASALLMHKYEAHAATDVTGFGLLGHAKNLAQFQRSPLLFKIHTLPIIKNILRISQLVGQSSKLIAGKAVETSGGLLICLRPDAAEEFCKEFDIITNGSQKAFQIGELQNADKSTAILSEDVKCIEVTL</sequence>
<dbReference type="RefSeq" id="XP_051857920.1">
    <property type="nucleotide sequence ID" value="XM_052001960.1"/>
</dbReference>
<evidence type="ECO:0000313" key="5">
    <source>
        <dbReference type="RefSeq" id="XP_051857920.1"/>
    </source>
</evidence>
<keyword evidence="2" id="KW-0067">ATP-binding</keyword>
<accession>A0A9C6W7F8</accession>
<organism evidence="4 5">
    <name type="scientific">Drosophila albomicans</name>
    <name type="common">Fruit fly</name>
    <dbReference type="NCBI Taxonomy" id="7291"/>
    <lineage>
        <taxon>Eukaryota</taxon>
        <taxon>Metazoa</taxon>
        <taxon>Ecdysozoa</taxon>
        <taxon>Arthropoda</taxon>
        <taxon>Hexapoda</taxon>
        <taxon>Insecta</taxon>
        <taxon>Pterygota</taxon>
        <taxon>Neoptera</taxon>
        <taxon>Endopterygota</taxon>
        <taxon>Diptera</taxon>
        <taxon>Brachycera</taxon>
        <taxon>Muscomorpha</taxon>
        <taxon>Ephydroidea</taxon>
        <taxon>Drosophilidae</taxon>
        <taxon>Drosophila</taxon>
    </lineage>
</organism>
<dbReference type="GO" id="GO:0004756">
    <property type="term" value="F:selenide, water dikinase activity"/>
    <property type="evidence" value="ECO:0007669"/>
    <property type="project" value="TreeGrafter"/>
</dbReference>
<dbReference type="GO" id="GO:0016260">
    <property type="term" value="P:selenocysteine biosynthetic process"/>
    <property type="evidence" value="ECO:0007669"/>
    <property type="project" value="TreeGrafter"/>
</dbReference>
<evidence type="ECO:0000313" key="4">
    <source>
        <dbReference type="Proteomes" id="UP000515160"/>
    </source>
</evidence>
<dbReference type="PANTHER" id="PTHR10256">
    <property type="entry name" value="SELENIDE, WATER DIKINASE"/>
    <property type="match status" value="1"/>
</dbReference>
<feature type="domain" description="PurM-like C-terminal" evidence="3">
    <location>
        <begin position="2"/>
        <end position="122"/>
    </location>
</feature>
<protein>
    <submittedName>
        <fullName evidence="5">Selenide, water dikinase 2 isoform X2</fullName>
    </submittedName>
</protein>
<evidence type="ECO:0000256" key="1">
    <source>
        <dbReference type="ARBA" id="ARBA00022741"/>
    </source>
</evidence>
<dbReference type="InterPro" id="IPR036676">
    <property type="entry name" value="PurM-like_C_sf"/>
</dbReference>
<dbReference type="PANTHER" id="PTHR10256:SF0">
    <property type="entry name" value="INACTIVE SELENIDE, WATER DIKINASE-LIKE PROTEIN-RELATED"/>
    <property type="match status" value="1"/>
</dbReference>
<keyword evidence="4" id="KW-1185">Reference proteome</keyword>
<proteinExistence type="predicted"/>